<feature type="compositionally biased region" description="Basic residues" evidence="1">
    <location>
        <begin position="104"/>
        <end position="115"/>
    </location>
</feature>
<dbReference type="KEGG" id="elk:111150195"/>
<feature type="region of interest" description="Disordered" evidence="1">
    <location>
        <begin position="226"/>
        <end position="281"/>
    </location>
</feature>
<dbReference type="AlphaFoldDB" id="A0A2Y9JQL3"/>
<dbReference type="GeneID" id="111150195"/>
<evidence type="ECO:0000256" key="1">
    <source>
        <dbReference type="SAM" id="MobiDB-lite"/>
    </source>
</evidence>
<accession>A0A2Y9JQL3</accession>
<dbReference type="RefSeq" id="XP_022363307.1">
    <property type="nucleotide sequence ID" value="XM_022507599.1"/>
</dbReference>
<feature type="region of interest" description="Disordered" evidence="1">
    <location>
        <begin position="33"/>
        <end position="130"/>
    </location>
</feature>
<organism evidence="2 3">
    <name type="scientific">Enhydra lutris kenyoni</name>
    <name type="common">northern sea otter</name>
    <dbReference type="NCBI Taxonomy" id="391180"/>
    <lineage>
        <taxon>Eukaryota</taxon>
        <taxon>Metazoa</taxon>
        <taxon>Chordata</taxon>
        <taxon>Craniata</taxon>
        <taxon>Vertebrata</taxon>
        <taxon>Euteleostomi</taxon>
        <taxon>Mammalia</taxon>
        <taxon>Eutheria</taxon>
        <taxon>Laurasiatheria</taxon>
        <taxon>Carnivora</taxon>
        <taxon>Caniformia</taxon>
        <taxon>Musteloidea</taxon>
        <taxon>Mustelidae</taxon>
        <taxon>Lutrinae</taxon>
        <taxon>Enhydra</taxon>
    </lineage>
</organism>
<feature type="compositionally biased region" description="Basic and acidic residues" evidence="1">
    <location>
        <begin position="237"/>
        <end position="250"/>
    </location>
</feature>
<evidence type="ECO:0000313" key="3">
    <source>
        <dbReference type="RefSeq" id="XP_022363307.1"/>
    </source>
</evidence>
<keyword evidence="2" id="KW-1185">Reference proteome</keyword>
<gene>
    <name evidence="3" type="primary">LOC111150195</name>
</gene>
<protein>
    <submittedName>
        <fullName evidence="3">BET1-like protein isoform X1</fullName>
    </submittedName>
</protein>
<sequence>MRRAEAGRILQPRTPRRVQQGLEGLLRASSLLSLGSCPEREDEGTRTSGTRGGPQRGPGRVRAISAETGRKEVIWGKVTQSKRSGRFQDGDGRGGREKHVPAAPRRRRVRRVRAKAKPDRAPQRPVCAAQTQGGLARVLFRKAASWTSRGPRAVGSAPRHGASACTVQQAPVGRRPRARLIPGAECGGGKPWLLLSSHAHLPSGFVFLRNASPLLFGSVRWGRHWSPPSPTSSGRSLDAHRSLGRVERPRRPLPASLAAERPGSARGSESCRCGGDSRPGE</sequence>
<evidence type="ECO:0000313" key="2">
    <source>
        <dbReference type="Proteomes" id="UP000248482"/>
    </source>
</evidence>
<name>A0A2Y9JQL3_ENHLU</name>
<dbReference type="Proteomes" id="UP000248482">
    <property type="component" value="Unplaced"/>
</dbReference>
<proteinExistence type="predicted"/>
<feature type="compositionally biased region" description="Basic and acidic residues" evidence="1">
    <location>
        <begin position="86"/>
        <end position="100"/>
    </location>
</feature>
<reference evidence="3" key="1">
    <citation type="submission" date="2025-08" db="UniProtKB">
        <authorList>
            <consortium name="RefSeq"/>
        </authorList>
    </citation>
    <scope>IDENTIFICATION</scope>
    <source>
        <tissue evidence="3">Blood</tissue>
    </source>
</reference>